<evidence type="ECO:0000313" key="4">
    <source>
        <dbReference type="EMBL" id="KAL2094433.1"/>
    </source>
</evidence>
<feature type="compositionally biased region" description="Polar residues" evidence="2">
    <location>
        <begin position="1484"/>
        <end position="1498"/>
    </location>
</feature>
<feature type="compositionally biased region" description="Low complexity" evidence="2">
    <location>
        <begin position="286"/>
        <end position="307"/>
    </location>
</feature>
<dbReference type="InterPro" id="IPR051576">
    <property type="entry name" value="PX-Rho_GAP"/>
</dbReference>
<feature type="compositionally biased region" description="Polar residues" evidence="2">
    <location>
        <begin position="308"/>
        <end position="320"/>
    </location>
</feature>
<dbReference type="PANTHER" id="PTHR15729">
    <property type="entry name" value="CDC42 GTPASE-ACTIVATING PROTEIN"/>
    <property type="match status" value="1"/>
</dbReference>
<feature type="compositionally biased region" description="Polar residues" evidence="2">
    <location>
        <begin position="581"/>
        <end position="598"/>
    </location>
</feature>
<feature type="compositionally biased region" description="Low complexity" evidence="2">
    <location>
        <begin position="603"/>
        <end position="615"/>
    </location>
</feature>
<evidence type="ECO:0000313" key="5">
    <source>
        <dbReference type="Proteomes" id="UP001591681"/>
    </source>
</evidence>
<name>A0ABD1K5N3_9TELE</name>
<feature type="compositionally biased region" description="Gly residues" evidence="2">
    <location>
        <begin position="1464"/>
        <end position="1474"/>
    </location>
</feature>
<feature type="compositionally biased region" description="Basic and acidic residues" evidence="2">
    <location>
        <begin position="1442"/>
        <end position="1453"/>
    </location>
</feature>
<feature type="compositionally biased region" description="Basic and acidic residues" evidence="2">
    <location>
        <begin position="894"/>
        <end position="913"/>
    </location>
</feature>
<dbReference type="GO" id="GO:0005096">
    <property type="term" value="F:GTPase activator activity"/>
    <property type="evidence" value="ECO:0007669"/>
    <property type="project" value="UniProtKB-KW"/>
</dbReference>
<dbReference type="PANTHER" id="PTHR15729:SF3">
    <property type="entry name" value="RHO GTPASE-ACTIVATING PROTEIN 31"/>
    <property type="match status" value="1"/>
</dbReference>
<organism evidence="4 5">
    <name type="scientific">Coilia grayii</name>
    <name type="common">Gray's grenadier anchovy</name>
    <dbReference type="NCBI Taxonomy" id="363190"/>
    <lineage>
        <taxon>Eukaryota</taxon>
        <taxon>Metazoa</taxon>
        <taxon>Chordata</taxon>
        <taxon>Craniata</taxon>
        <taxon>Vertebrata</taxon>
        <taxon>Euteleostomi</taxon>
        <taxon>Actinopterygii</taxon>
        <taxon>Neopterygii</taxon>
        <taxon>Teleostei</taxon>
        <taxon>Clupei</taxon>
        <taxon>Clupeiformes</taxon>
        <taxon>Clupeoidei</taxon>
        <taxon>Engraulidae</taxon>
        <taxon>Coilinae</taxon>
        <taxon>Coilia</taxon>
    </lineage>
</organism>
<feature type="compositionally biased region" description="Basic and acidic residues" evidence="2">
    <location>
        <begin position="1416"/>
        <end position="1432"/>
    </location>
</feature>
<feature type="compositionally biased region" description="Polar residues" evidence="2">
    <location>
        <begin position="639"/>
        <end position="651"/>
    </location>
</feature>
<feature type="domain" description="Rho-GAP" evidence="3">
    <location>
        <begin position="1"/>
        <end position="99"/>
    </location>
</feature>
<feature type="compositionally biased region" description="Polar residues" evidence="2">
    <location>
        <begin position="711"/>
        <end position="730"/>
    </location>
</feature>
<dbReference type="Proteomes" id="UP001591681">
    <property type="component" value="Unassembled WGS sequence"/>
</dbReference>
<evidence type="ECO:0000259" key="3">
    <source>
        <dbReference type="PROSITE" id="PS50238"/>
    </source>
</evidence>
<keyword evidence="5" id="KW-1185">Reference proteome</keyword>
<feature type="region of interest" description="Disordered" evidence="2">
    <location>
        <begin position="551"/>
        <end position="620"/>
    </location>
</feature>
<dbReference type="SUPFAM" id="SSF48350">
    <property type="entry name" value="GTPase activation domain, GAP"/>
    <property type="match status" value="1"/>
</dbReference>
<feature type="region of interest" description="Disordered" evidence="2">
    <location>
        <begin position="883"/>
        <end position="931"/>
    </location>
</feature>
<feature type="compositionally biased region" description="Polar residues" evidence="2">
    <location>
        <begin position="1121"/>
        <end position="1133"/>
    </location>
</feature>
<dbReference type="Gene3D" id="1.10.555.10">
    <property type="entry name" value="Rho GTPase activation protein"/>
    <property type="match status" value="1"/>
</dbReference>
<feature type="region of interest" description="Disordered" evidence="2">
    <location>
        <begin position="639"/>
        <end position="730"/>
    </location>
</feature>
<gene>
    <name evidence="4" type="ORF">ACEWY4_009152</name>
</gene>
<feature type="region of interest" description="Disordered" evidence="2">
    <location>
        <begin position="1213"/>
        <end position="1512"/>
    </location>
</feature>
<evidence type="ECO:0000256" key="1">
    <source>
        <dbReference type="ARBA" id="ARBA00022468"/>
    </source>
</evidence>
<feature type="compositionally biased region" description="Basic and acidic residues" evidence="2">
    <location>
        <begin position="1229"/>
        <end position="1264"/>
    </location>
</feature>
<dbReference type="InterPro" id="IPR008936">
    <property type="entry name" value="Rho_GTPase_activation_prot"/>
</dbReference>
<feature type="region of interest" description="Disordered" evidence="2">
    <location>
        <begin position="1115"/>
        <end position="1134"/>
    </location>
</feature>
<feature type="region of interest" description="Disordered" evidence="2">
    <location>
        <begin position="286"/>
        <end position="361"/>
    </location>
</feature>
<feature type="compositionally biased region" description="Pro residues" evidence="2">
    <location>
        <begin position="1294"/>
        <end position="1316"/>
    </location>
</feature>
<evidence type="ECO:0000256" key="2">
    <source>
        <dbReference type="SAM" id="MobiDB-lite"/>
    </source>
</evidence>
<comment type="caution">
    <text evidence="4">The sequence shown here is derived from an EMBL/GenBank/DDBJ whole genome shotgun (WGS) entry which is preliminary data.</text>
</comment>
<feature type="region of interest" description="Disordered" evidence="2">
    <location>
        <begin position="409"/>
        <end position="494"/>
    </location>
</feature>
<accession>A0ABD1K5N3</accession>
<keyword evidence="1" id="KW-0343">GTPase activation</keyword>
<dbReference type="InterPro" id="IPR000198">
    <property type="entry name" value="RhoGAP_dom"/>
</dbReference>
<feature type="compositionally biased region" description="Polar residues" evidence="2">
    <location>
        <begin position="409"/>
        <end position="426"/>
    </location>
</feature>
<proteinExistence type="predicted"/>
<sequence length="1512" mass="161268">MSVKGEKEQLRHIQSVIKELPAAHLRTLEYLSRHLSHLATLSHLTNMHARNLALVWAPNLLRCKDMEQASSCSGDSAFLEVRVQQSVVEFILKHTLHIFGPSADERTPHREAPGAMVAEKYATLPVSCATSCGSLKLMSLEEAQARSLGASHPARQRENSLPDTRMAATLYHTVIDLNDSKRKLSSKSSKRWKSIFGLGRSAKLSRNGSVLVRAQDNEKAAIRPSKSMDSICSLSLGDGDMPSAGNSGGSSSGGGACNGLPIKSRTLGSEADFSLSEENLKVWGFSPKSPKKSVSSAASSPSNTTSSEVGNTATTSQKTLPEQLKVFKGDEASGSFRPTSPKNRRMLFSSSSHHSSGGGTIVGSAPHLSFFPLESPSLSPRHQRKALNISEPFAVSVPLRVSAVISANSTPCRPGGSTSSSLNPNQGLKPAKVLCPPEPGHTGGQSAPDASPTSTPKPTLPSHPSPAKGEGEALTPPPGTSHDVTGATVGASGSASVMKEEGAFHQDAAAAQGTRAASLHPSKCLLAGLEEMLCEVGASPPQVPVQDHPMPKIQSHSQSDLIPNPTPKILGEGATPEPSDSGPSAVSNMPLNLTSTKDPSAGSAPSRTRTATTPTLAQESDLVYKHGTDAQALVVTVPPQTSNESQPSSAAPLSEPSYTREGKGRAPQSDTDVGPSGLTPERRRSGSGELVDVCDDGNLQKNPVNRDEMTTESQMGIQGETQKGSMTTVRPENELQILKNIPEENLVSVQPSNLNSPGTFSPSDSLLVSADQSAQTPADTATHQAPPLLEFGPPLSHLGALRETDILSDLEEILTSTPNQSDTQASTKDHKKEPVLVGPAVSLQTSCEAEGKAKDLNARGHDMATSETTPTVVKVLGDVKPDVPGKMSLNETLSETKKEDKDTCLVKVEEREQKSRRKGKERKQKEREKEKGLDQVELWEDLMHTQWVTSPLHTPTIEEMFSGLANQNKKSVSQATVPQLPPEAVQPPKMAGPSPKMAAVSRRNEATACRRNSSPLIPLHQSEGRAETSQNALVQWALKVPASTAAATRRFQRQASYDSSLYPSSRLHPFPEQRLASRPSGSLASAATRHRPCSLDLERDLDFVFDTHGNLSSHPRVIRDISNQPNSQQNVPDVSTMKDQSHLVGHRDLGSVPWHTSTGDSADFSEELELFLCNPRAPARRNSAPPPVGVASVRAPLTIRTSQAKAVPVIPPKVQYSSVPGSTGPDLKNIPDRRKDSRNDPEGHKDSRNVPEGRKDSKTAEEKLCGSIAVATAEVHPPLSSGAEEERENREPVPQVPPSPTAMPASPCSPPSPAPTDPLALRRKHSPSVEPSYPDQMHLPLSSSALLRQRPSFRNRPRPQSLVLFSPPFPIMDPPNNAPMAPPSSSFSSSSASLSSARPHSKASTGLGRAASFWDRPSHRQEESQSPRRDKSGCSGHAPEGSTRERVENRKGSEGAAVVLRGGSASGSGSGGCGKMTLPKSGQRLETSPSSCFYQPQRRSMVLDNRASRQIE</sequence>
<reference evidence="4 5" key="1">
    <citation type="submission" date="2024-09" db="EMBL/GenBank/DDBJ databases">
        <title>A chromosome-level genome assembly of Gray's grenadier anchovy, Coilia grayii.</title>
        <authorList>
            <person name="Fu Z."/>
        </authorList>
    </citation>
    <scope>NUCLEOTIDE SEQUENCE [LARGE SCALE GENOMIC DNA]</scope>
    <source>
        <strain evidence="4">G4</strain>
        <tissue evidence="4">Muscle</tissue>
    </source>
</reference>
<dbReference type="EMBL" id="JBHFQA010000008">
    <property type="protein sequence ID" value="KAL2094433.1"/>
    <property type="molecule type" value="Genomic_DNA"/>
</dbReference>
<dbReference type="PROSITE" id="PS50238">
    <property type="entry name" value="RHOGAP"/>
    <property type="match status" value="1"/>
</dbReference>
<dbReference type="Pfam" id="PF00620">
    <property type="entry name" value="RhoGAP"/>
    <property type="match status" value="1"/>
</dbReference>
<protein>
    <recommendedName>
        <fullName evidence="3">Rho-GAP domain-containing protein</fullName>
    </recommendedName>
</protein>
<feature type="compositionally biased region" description="Pro residues" evidence="2">
    <location>
        <begin position="1367"/>
        <end position="1382"/>
    </location>
</feature>
<feature type="compositionally biased region" description="Low complexity" evidence="2">
    <location>
        <begin position="1383"/>
        <end position="1398"/>
    </location>
</feature>